<dbReference type="CDD" id="cd19088">
    <property type="entry name" value="AKR_AKR13B1"/>
    <property type="match status" value="1"/>
</dbReference>
<dbReference type="AlphaFoldDB" id="F0XXJ5"/>
<feature type="transmembrane region" description="Helical" evidence="2">
    <location>
        <begin position="367"/>
        <end position="386"/>
    </location>
</feature>
<dbReference type="OrthoDB" id="37537at2759"/>
<sequence>MDASAAALSAAAAAAPPAAPAQWACRACTFVHDGPENMNFLACALCGTKKVEDAVPPPPDASAPRAASPPHASAPRAASPPDASAPPIDAAPRAAPPTIDLTAPDDSDAYVAPRREFNLTAPDDSERAYVAPRRDIDLDSAEEPPRKRPRPAAPTTRVGRWDVSRVGFGTLALGVLYPDGRPPEDAAVSIVRAALARGCTFFDTADCYCADGGDTHYAERLLARALGDADAGSVVVSTKGGNRRRGDGRESKSWAFGHRIAAAEVRPAIAASRAALGRRHPMIWSLHNTDSFEPEGPDFADILRAMRDANDAGDCDALGLSNASARHVDAAAAVLGDRLVAVQNELSFFATQAFKPRKPNAAKSNKAGVVAACAAAGVAFVAFGVFGGLPARQHKRDVAALEPLRRVAERAGASPHAVVLKWLLHRHPAGFVALAGTRRADRVPDVAAVEDLILAPADYDAIDAIKAPQGRRKTGGPMALLARLVFLGLASAEVSRLESWHDISGAASAGAGGTVVVPYVEVVPGAGWAEVPPNASVAIGSAGGATVNGTGASRFFVVRGELALSNLTLVDGYNGSYGGGVASAFGTGATAAADAALGENLKVRHRDLCAECQPLRFLYSEYDPACWYFECVECVRRLVLTCLLPLPGAWADPESIAHAVFAVAVAVLFAFLYDNLAPFLEDSVDAFADVVQFLLFVNLFTILILDCDAKMQTAEERTGLSRAGFGTANTVGALGALVVALSTNGKIAAAAVVARDKARTASCRAIESAGASEELVRKFGLATARAADEVAALEPAADRELEAAQARPASVFSSVDDEELATFAGGDEEPFFAGCCGTAPGDAAFCGDRQPAEPPA</sequence>
<dbReference type="InParanoid" id="F0XXJ5"/>
<proteinExistence type="predicted"/>
<dbReference type="InterPro" id="IPR036812">
    <property type="entry name" value="NAD(P)_OxRdtase_dom_sf"/>
</dbReference>
<protein>
    <recommendedName>
        <fullName evidence="3">NADP-dependent oxidoreductase domain-containing protein</fullName>
    </recommendedName>
</protein>
<organism evidence="5">
    <name type="scientific">Aureococcus anophagefferens</name>
    <name type="common">Harmful bloom alga</name>
    <dbReference type="NCBI Taxonomy" id="44056"/>
    <lineage>
        <taxon>Eukaryota</taxon>
        <taxon>Sar</taxon>
        <taxon>Stramenopiles</taxon>
        <taxon>Ochrophyta</taxon>
        <taxon>Pelagophyceae</taxon>
        <taxon>Pelagomonadales</taxon>
        <taxon>Pelagomonadaceae</taxon>
        <taxon>Aureococcus</taxon>
    </lineage>
</organism>
<dbReference type="SUPFAM" id="SSF51430">
    <property type="entry name" value="NAD(P)-linked oxidoreductase"/>
    <property type="match status" value="1"/>
</dbReference>
<keyword evidence="2" id="KW-0812">Transmembrane</keyword>
<evidence type="ECO:0000313" key="4">
    <source>
        <dbReference type="EMBL" id="EGB11956.1"/>
    </source>
</evidence>
<feature type="compositionally biased region" description="Basic and acidic residues" evidence="1">
    <location>
        <begin position="124"/>
        <end position="137"/>
    </location>
</feature>
<evidence type="ECO:0000259" key="3">
    <source>
        <dbReference type="Pfam" id="PF00248"/>
    </source>
</evidence>
<feature type="domain" description="NADP-dependent oxidoreductase" evidence="3">
    <location>
        <begin position="166"/>
        <end position="465"/>
    </location>
</feature>
<feature type="transmembrane region" description="Helical" evidence="2">
    <location>
        <begin position="686"/>
        <end position="705"/>
    </location>
</feature>
<dbReference type="InterPro" id="IPR023210">
    <property type="entry name" value="NADP_OxRdtase_dom"/>
</dbReference>
<evidence type="ECO:0000313" key="5">
    <source>
        <dbReference type="Proteomes" id="UP000002729"/>
    </source>
</evidence>
<dbReference type="RefSeq" id="XP_009033063.1">
    <property type="nucleotide sequence ID" value="XM_009034815.1"/>
</dbReference>
<name>F0XXJ5_AURAN</name>
<dbReference type="KEGG" id="aaf:AURANDRAFT_61232"/>
<keyword evidence="2" id="KW-1133">Transmembrane helix</keyword>
<gene>
    <name evidence="4" type="ORF">AURANDRAFT_61232</name>
</gene>
<dbReference type="Pfam" id="PF00248">
    <property type="entry name" value="Aldo_ket_red"/>
    <property type="match status" value="1"/>
</dbReference>
<feature type="compositionally biased region" description="Low complexity" evidence="1">
    <location>
        <begin position="62"/>
        <end position="97"/>
    </location>
</feature>
<feature type="transmembrane region" description="Helical" evidence="2">
    <location>
        <begin position="656"/>
        <end position="674"/>
    </location>
</feature>
<dbReference type="GO" id="GO:0005829">
    <property type="term" value="C:cytosol"/>
    <property type="evidence" value="ECO:0007669"/>
    <property type="project" value="TreeGrafter"/>
</dbReference>
<evidence type="ECO:0000256" key="1">
    <source>
        <dbReference type="SAM" id="MobiDB-lite"/>
    </source>
</evidence>
<reference evidence="4 5" key="1">
    <citation type="journal article" date="2011" name="Proc. Natl. Acad. Sci. U.S.A.">
        <title>Niche of harmful alga Aureococcus anophagefferens revealed through ecogenomics.</title>
        <authorList>
            <person name="Gobler C.J."/>
            <person name="Berry D.L."/>
            <person name="Dyhrman S.T."/>
            <person name="Wilhelm S.W."/>
            <person name="Salamov A."/>
            <person name="Lobanov A.V."/>
            <person name="Zhang Y."/>
            <person name="Collier J.L."/>
            <person name="Wurch L.L."/>
            <person name="Kustka A.B."/>
            <person name="Dill B.D."/>
            <person name="Shah M."/>
            <person name="VerBerkmoes N.C."/>
            <person name="Kuo A."/>
            <person name="Terry A."/>
            <person name="Pangilinan J."/>
            <person name="Lindquist E.A."/>
            <person name="Lucas S."/>
            <person name="Paulsen I.T."/>
            <person name="Hattenrath-Lehmann T.K."/>
            <person name="Talmage S.C."/>
            <person name="Walker E.A."/>
            <person name="Koch F."/>
            <person name="Burson A.M."/>
            <person name="Marcoval M.A."/>
            <person name="Tang Y.Z."/>
            <person name="Lecleir G.R."/>
            <person name="Coyne K.J."/>
            <person name="Berg G.M."/>
            <person name="Bertrand E.M."/>
            <person name="Saito M.A."/>
            <person name="Gladyshev V.N."/>
            <person name="Grigoriev I.V."/>
        </authorList>
    </citation>
    <scope>NUCLEOTIDE SEQUENCE [LARGE SCALE GENOMIC DNA]</scope>
    <source>
        <strain evidence="5">CCMP 1984</strain>
    </source>
</reference>
<keyword evidence="2" id="KW-0472">Membrane</keyword>
<dbReference type="PANTHER" id="PTHR43364">
    <property type="entry name" value="NADH-SPECIFIC METHYLGLYOXAL REDUCTASE-RELATED"/>
    <property type="match status" value="1"/>
</dbReference>
<dbReference type="Proteomes" id="UP000002729">
    <property type="component" value="Unassembled WGS sequence"/>
</dbReference>
<evidence type="ECO:0000256" key="2">
    <source>
        <dbReference type="SAM" id="Phobius"/>
    </source>
</evidence>
<dbReference type="InterPro" id="IPR050523">
    <property type="entry name" value="AKR_Detox_Biosynth"/>
</dbReference>
<dbReference type="PANTHER" id="PTHR43364:SF18">
    <property type="entry name" value="OXIDOREDUCTASE"/>
    <property type="match status" value="1"/>
</dbReference>
<dbReference type="GeneID" id="20223381"/>
<accession>F0XXJ5</accession>
<feature type="region of interest" description="Disordered" evidence="1">
    <location>
        <begin position="54"/>
        <end position="157"/>
    </location>
</feature>
<dbReference type="eggNOG" id="KOG1575">
    <property type="taxonomic scope" value="Eukaryota"/>
</dbReference>
<dbReference type="EMBL" id="GL833121">
    <property type="protein sequence ID" value="EGB11956.1"/>
    <property type="molecule type" value="Genomic_DNA"/>
</dbReference>
<dbReference type="Gene3D" id="3.20.20.100">
    <property type="entry name" value="NADP-dependent oxidoreductase domain"/>
    <property type="match status" value="1"/>
</dbReference>
<keyword evidence="5" id="KW-1185">Reference proteome</keyword>